<feature type="domain" description="Transposase IS204/IS1001/IS1096/IS1165 zinc-finger" evidence="3">
    <location>
        <begin position="58"/>
        <end position="101"/>
    </location>
</feature>
<accession>A0A0L6CPU4</accession>
<organism evidence="4 5">
    <name type="scientific">Roseovarius tolerans</name>
    <dbReference type="NCBI Taxonomy" id="74031"/>
    <lineage>
        <taxon>Bacteria</taxon>
        <taxon>Pseudomonadati</taxon>
        <taxon>Pseudomonadota</taxon>
        <taxon>Alphaproteobacteria</taxon>
        <taxon>Rhodobacterales</taxon>
        <taxon>Roseobacteraceae</taxon>
        <taxon>Roseovarius</taxon>
    </lineage>
</organism>
<name>A0A0L6CPU4_9RHOB</name>
<dbReference type="PANTHER" id="PTHR33498:SF1">
    <property type="entry name" value="TRANSPOSASE FOR INSERTION SEQUENCE ELEMENT IS1557"/>
    <property type="match status" value="1"/>
</dbReference>
<evidence type="ECO:0000313" key="4">
    <source>
        <dbReference type="EMBL" id="KNX39756.1"/>
    </source>
</evidence>
<dbReference type="Pfam" id="PF01610">
    <property type="entry name" value="DDE_Tnp_ISL3"/>
    <property type="match status" value="1"/>
</dbReference>
<keyword evidence="5" id="KW-1185">Reference proteome</keyword>
<dbReference type="PATRIC" id="fig|74031.6.peg.3816"/>
<dbReference type="EMBL" id="LGVV01000115">
    <property type="protein sequence ID" value="KNX39756.1"/>
    <property type="molecule type" value="Genomic_DNA"/>
</dbReference>
<dbReference type="InterPro" id="IPR029261">
    <property type="entry name" value="Transposase_Znf"/>
</dbReference>
<evidence type="ECO:0000259" key="3">
    <source>
        <dbReference type="Pfam" id="PF14690"/>
    </source>
</evidence>
<proteinExistence type="predicted"/>
<dbReference type="PANTHER" id="PTHR33498">
    <property type="entry name" value="TRANSPOSASE FOR INSERTION SEQUENCE ELEMENT IS1557"/>
    <property type="match status" value="1"/>
</dbReference>
<comment type="caution">
    <text evidence="4">The sequence shown here is derived from an EMBL/GenBank/DDBJ whole genome shotgun (WGS) entry which is preliminary data.</text>
</comment>
<feature type="region of interest" description="Disordered" evidence="1">
    <location>
        <begin position="434"/>
        <end position="457"/>
    </location>
</feature>
<sequence>MFQPTGPHLSLPTASSVIDAVRDPTSVVFNLDGYQVLAACDLPLGGRRVSAVANSVEAACPDCGVVSTRVHQRTRQKVKDLGVGGKDIELVIIKPRFLCAEAACARRTFTQVTDQLPFRARCTARLKAAAVEAVLDEGMPIWRTCARYQLGWATINTAVTADALTIPAPDMVPVRALGIDEHRFARAKWFKHPETAQWCRVEPWMSTFVDADTGHILGVVDGRSSANITRWLKQRSQAWLEQLQVVAIDPSSAFRNAVRQVLPAVEISVDHWHVVRLGNQMLTEVRQRVTREVLGRRGRKEDSVWAHRMLLLRAGDRLTDAGLHRLEQVFDDEDYEQVAAAWAVKERLRALLAARDIPAVQNARIDFEMAVAAADMAETDKLAATVAKWWTEIKVFVRTQVTNARTESANTGIKQIKRTGRGFRNQKNYQSRILGTSVRQTRRRRRIPHQQGLHAQR</sequence>
<feature type="domain" description="Transposase IS204/IS1001/IS1096/IS1165 DDE" evidence="2">
    <location>
        <begin position="177"/>
        <end position="433"/>
    </location>
</feature>
<dbReference type="Proteomes" id="UP000037046">
    <property type="component" value="Unassembled WGS sequence"/>
</dbReference>
<protein>
    <submittedName>
        <fullName evidence="4">Transposase</fullName>
    </submittedName>
</protein>
<dbReference type="InterPro" id="IPR002560">
    <property type="entry name" value="Transposase_DDE"/>
</dbReference>
<evidence type="ECO:0000256" key="1">
    <source>
        <dbReference type="SAM" id="MobiDB-lite"/>
    </source>
</evidence>
<dbReference type="InterPro" id="IPR047951">
    <property type="entry name" value="Transpos_ISL3"/>
</dbReference>
<evidence type="ECO:0000313" key="5">
    <source>
        <dbReference type="Proteomes" id="UP000037046"/>
    </source>
</evidence>
<reference evidence="5" key="1">
    <citation type="submission" date="2015-07" db="EMBL/GenBank/DDBJ databases">
        <title>Draft Genome Sequence of Roseovarius tolerans EL-164, a producer of N-Acylated Alanine Methyl Esters (NAMEs).</title>
        <authorList>
            <person name="Voget S."/>
            <person name="Bruns H."/>
            <person name="Wagner-Doebler I."/>
            <person name="Schulz S."/>
            <person name="Daniel R."/>
        </authorList>
    </citation>
    <scope>NUCLEOTIDE SEQUENCE [LARGE SCALE GENOMIC DNA]</scope>
    <source>
        <strain evidence="5">EL-164</strain>
    </source>
</reference>
<gene>
    <name evidence="4" type="ORF">ROTO_37070</name>
</gene>
<dbReference type="AlphaFoldDB" id="A0A0L6CPU4"/>
<dbReference type="Pfam" id="PF14690">
    <property type="entry name" value="Zn_ribbon_ISL3"/>
    <property type="match status" value="1"/>
</dbReference>
<dbReference type="NCBIfam" id="NF033550">
    <property type="entry name" value="transpos_ISL3"/>
    <property type="match status" value="1"/>
</dbReference>
<evidence type="ECO:0000259" key="2">
    <source>
        <dbReference type="Pfam" id="PF01610"/>
    </source>
</evidence>